<proteinExistence type="predicted"/>
<accession>A0A366LJP1</accession>
<dbReference type="EMBL" id="QMEY01000041">
    <property type="protein sequence ID" value="RBQ13960.1"/>
    <property type="molecule type" value="Genomic_DNA"/>
</dbReference>
<name>A0A366LJP1_9ACTN</name>
<evidence type="ECO:0000313" key="1">
    <source>
        <dbReference type="EMBL" id="RBQ13960.1"/>
    </source>
</evidence>
<gene>
    <name evidence="1" type="ORF">DP939_43030</name>
</gene>
<evidence type="ECO:0000313" key="2">
    <source>
        <dbReference type="Proteomes" id="UP000253303"/>
    </source>
</evidence>
<keyword evidence="2" id="KW-1185">Reference proteome</keyword>
<organism evidence="1 2">
    <name type="scientific">Spongiactinospora rosea</name>
    <dbReference type="NCBI Taxonomy" id="2248750"/>
    <lineage>
        <taxon>Bacteria</taxon>
        <taxon>Bacillati</taxon>
        <taxon>Actinomycetota</taxon>
        <taxon>Actinomycetes</taxon>
        <taxon>Streptosporangiales</taxon>
        <taxon>Streptosporangiaceae</taxon>
        <taxon>Spongiactinospora</taxon>
    </lineage>
</organism>
<comment type="caution">
    <text evidence="1">The sequence shown here is derived from an EMBL/GenBank/DDBJ whole genome shotgun (WGS) entry which is preliminary data.</text>
</comment>
<reference evidence="1 2" key="1">
    <citation type="submission" date="2018-06" db="EMBL/GenBank/DDBJ databases">
        <title>Sphaerisporangium craniellae sp. nov., isolated from a marine sponge in the South China Sea.</title>
        <authorList>
            <person name="Li L."/>
        </authorList>
    </citation>
    <scope>NUCLEOTIDE SEQUENCE [LARGE SCALE GENOMIC DNA]</scope>
    <source>
        <strain evidence="1 2">LHW63015</strain>
    </source>
</reference>
<protein>
    <submittedName>
        <fullName evidence="1">Uncharacterized protein</fullName>
    </submittedName>
</protein>
<sequence>MPTTVVSAVAMGTLAAALADGKTLPVALSAALAAVAGGFAPTVLDRLRERRAAIECSDGVAEQLPADSPADLLRPWRRVVPFEGREHELAELAAWCRADDAGTGEAGWFRLVIGAGGIGRSRLAIELGLRLREHGWQVIHVADDREVQALSEWRAGRGEWDRPVLLVNDYAETRADLPGLLVDVAADDTGRVRVLLLARSAGEWWQRLGGESAAVRRLIYDAGRASPCPSR</sequence>
<dbReference type="AlphaFoldDB" id="A0A366LJP1"/>
<dbReference type="Proteomes" id="UP000253303">
    <property type="component" value="Unassembled WGS sequence"/>
</dbReference>